<dbReference type="GO" id="GO:0022857">
    <property type="term" value="F:transmembrane transporter activity"/>
    <property type="evidence" value="ECO:0007669"/>
    <property type="project" value="InterPro"/>
</dbReference>
<feature type="transmembrane region" description="Helical" evidence="9">
    <location>
        <begin position="323"/>
        <end position="342"/>
    </location>
</feature>
<feature type="region of interest" description="Disordered" evidence="8">
    <location>
        <begin position="498"/>
        <end position="525"/>
    </location>
</feature>
<evidence type="ECO:0000313" key="11">
    <source>
        <dbReference type="Proteomes" id="UP000078387"/>
    </source>
</evidence>
<name>A0A5K1USM5_ENTHI</name>
<evidence type="ECO:0000256" key="5">
    <source>
        <dbReference type="ARBA" id="ARBA00022989"/>
    </source>
</evidence>
<evidence type="ECO:0000256" key="6">
    <source>
        <dbReference type="ARBA" id="ARBA00023136"/>
    </source>
</evidence>
<evidence type="ECO:0000256" key="9">
    <source>
        <dbReference type="SAM" id="Phobius"/>
    </source>
</evidence>
<keyword evidence="6 9" id="KW-0472">Membrane</keyword>
<feature type="transmembrane region" description="Helical" evidence="9">
    <location>
        <begin position="79"/>
        <end position="99"/>
    </location>
</feature>
<dbReference type="AlphaFoldDB" id="A0A5K1USM5"/>
<evidence type="ECO:0000313" key="10">
    <source>
        <dbReference type="EMBL" id="GAT94490.1"/>
    </source>
</evidence>
<feature type="transmembrane region" description="Helical" evidence="9">
    <location>
        <begin position="443"/>
        <end position="467"/>
    </location>
</feature>
<dbReference type="Proteomes" id="UP000078387">
    <property type="component" value="Unassembled WGS sequence"/>
</dbReference>
<dbReference type="VEuPathDB" id="AmoebaDB:EHI_134730"/>
<feature type="transmembrane region" description="Helical" evidence="9">
    <location>
        <begin position="354"/>
        <end position="373"/>
    </location>
</feature>
<feature type="transmembrane region" description="Helical" evidence="9">
    <location>
        <begin position="105"/>
        <end position="128"/>
    </location>
</feature>
<feature type="transmembrane region" description="Helical" evidence="9">
    <location>
        <begin position="167"/>
        <end position="187"/>
    </location>
</feature>
<evidence type="ECO:0000256" key="7">
    <source>
        <dbReference type="SAM" id="Coils"/>
    </source>
</evidence>
<evidence type="ECO:0000256" key="3">
    <source>
        <dbReference type="ARBA" id="ARBA00022475"/>
    </source>
</evidence>
<proteinExistence type="predicted"/>
<feature type="coiled-coil region" evidence="7">
    <location>
        <begin position="190"/>
        <end position="250"/>
    </location>
</feature>
<dbReference type="PANTHER" id="PTHR23517">
    <property type="entry name" value="RESISTANCE PROTEIN MDTM, PUTATIVE-RELATED-RELATED"/>
    <property type="match status" value="1"/>
</dbReference>
<dbReference type="Pfam" id="PF07690">
    <property type="entry name" value="MFS_1"/>
    <property type="match status" value="2"/>
</dbReference>
<accession>A0A5K1USM5</accession>
<dbReference type="SUPFAM" id="SSF103473">
    <property type="entry name" value="MFS general substrate transporter"/>
    <property type="match status" value="1"/>
</dbReference>
<protein>
    <submittedName>
        <fullName evidence="10">Transporter major facilitator family</fullName>
    </submittedName>
</protein>
<keyword evidence="2" id="KW-0813">Transport</keyword>
<dbReference type="VEuPathDB" id="AmoebaDB:EHI8A_025510"/>
<keyword evidence="5 9" id="KW-1133">Transmembrane helix</keyword>
<keyword evidence="3" id="KW-1003">Cell membrane</keyword>
<feature type="transmembrane region" description="Helical" evidence="9">
    <location>
        <begin position="411"/>
        <end position="437"/>
    </location>
</feature>
<keyword evidence="7" id="KW-0175">Coiled coil</keyword>
<sequence length="525" mass="58853">MNKCLKILLFPFSNLPRHLLVAFLYNTSCYFYWIVVPLLFNEQGASAIQLALLQTVCFLIYASLAPFGGKLADKLNPFIVLRLSMVFLTIGEVIVAIWPTSKIGFYFSAAFWAFSALTFWPAAVGTIGKEAGIGHEARDSGLFAVSWSFGKAIGYAAGGFLKSALGASTSLYIAIGINVVIVIVYPYRHVKWLREKIKKEKEEKKMLKNAVEMNKEKEANDVKVNVSPSLQQEIEESQMTKEQINQEEKDDVVIPNEVVNEANIKIKVKWNDKQLKNKTYIYLGYIMQLGLFGASCVITNQYIKIADEKSIGIPMKGSPEDNFVSFNFFIMYFAQTIMFGIMSFTDKWTYHRSLCLLAQAIFLVFSLLLVVVFNPYVIFAMSFIAGLAAGFSYQTSTYYSLRASEKSKSLFVGVSESVASMSNAILPLIAGLLSNAFGVFAPMYFIVVVMLITLTTTAIIYHIGYFINNKRQAKRAEPTSLRENNEGPSPIETTKLEQVQVTEPNSEQPQQEISEKLQENTNELL</sequence>
<feature type="compositionally biased region" description="Polar residues" evidence="8">
    <location>
        <begin position="498"/>
        <end position="512"/>
    </location>
</feature>
<evidence type="ECO:0000256" key="2">
    <source>
        <dbReference type="ARBA" id="ARBA00022448"/>
    </source>
</evidence>
<dbReference type="GO" id="GO:0005886">
    <property type="term" value="C:plasma membrane"/>
    <property type="evidence" value="ECO:0007669"/>
    <property type="project" value="UniProtKB-SubCell"/>
</dbReference>
<dbReference type="EMBL" id="BDEQ01000001">
    <property type="protein sequence ID" value="GAT94490.1"/>
    <property type="molecule type" value="Genomic_DNA"/>
</dbReference>
<evidence type="ECO:0000256" key="8">
    <source>
        <dbReference type="SAM" id="MobiDB-lite"/>
    </source>
</evidence>
<dbReference type="InterPro" id="IPR011701">
    <property type="entry name" value="MFS"/>
</dbReference>
<dbReference type="OMA" id="IMIVYPY"/>
<feature type="transmembrane region" description="Helical" evidence="9">
    <location>
        <begin position="280"/>
        <end position="303"/>
    </location>
</feature>
<feature type="transmembrane region" description="Helical" evidence="9">
    <location>
        <begin position="46"/>
        <end position="67"/>
    </location>
</feature>
<keyword evidence="4 9" id="KW-0812">Transmembrane</keyword>
<reference evidence="10 11" key="1">
    <citation type="submission" date="2016-05" db="EMBL/GenBank/DDBJ databases">
        <title>First whole genome sequencing of Entamoeba histolytica HM1:IMSS-clone-6.</title>
        <authorList>
            <person name="Mukherjee Avik.K."/>
            <person name="Izumyama S."/>
            <person name="Nakada-Tsukui K."/>
            <person name="Nozaki T."/>
        </authorList>
    </citation>
    <scope>NUCLEOTIDE SEQUENCE [LARGE SCALE GENOMIC DNA]</scope>
    <source>
        <strain evidence="10 11">HM1:IMSS clone 6</strain>
    </source>
</reference>
<feature type="transmembrane region" description="Helical" evidence="9">
    <location>
        <begin position="20"/>
        <end position="40"/>
    </location>
</feature>
<evidence type="ECO:0000256" key="4">
    <source>
        <dbReference type="ARBA" id="ARBA00022692"/>
    </source>
</evidence>
<comment type="subcellular location">
    <subcellularLocation>
        <location evidence="1">Cell membrane</location>
        <topology evidence="1">Multi-pass membrane protein</topology>
    </subcellularLocation>
</comment>
<dbReference type="Gene3D" id="1.20.1250.20">
    <property type="entry name" value="MFS general substrate transporter like domains"/>
    <property type="match status" value="2"/>
</dbReference>
<comment type="caution">
    <text evidence="10">The sequence shown here is derived from an EMBL/GenBank/DDBJ whole genome shotgun (WGS) entry which is preliminary data.</text>
</comment>
<dbReference type="InterPro" id="IPR036259">
    <property type="entry name" value="MFS_trans_sf"/>
</dbReference>
<dbReference type="VEuPathDB" id="AmoebaDB:EHI5A_015640"/>
<dbReference type="PANTHER" id="PTHR23517:SF3">
    <property type="entry name" value="INTEGRAL MEMBRANE TRANSPORT PROTEIN"/>
    <property type="match status" value="1"/>
</dbReference>
<organism evidence="10 11">
    <name type="scientific">Entamoeba histolytica</name>
    <dbReference type="NCBI Taxonomy" id="5759"/>
    <lineage>
        <taxon>Eukaryota</taxon>
        <taxon>Amoebozoa</taxon>
        <taxon>Evosea</taxon>
        <taxon>Archamoebae</taxon>
        <taxon>Mastigamoebida</taxon>
        <taxon>Entamoebidae</taxon>
        <taxon>Entamoeba</taxon>
    </lineage>
</organism>
<dbReference type="VEuPathDB" id="AmoebaDB:KM1_017060"/>
<dbReference type="InterPro" id="IPR050171">
    <property type="entry name" value="MFS_Transporters"/>
</dbReference>
<feature type="transmembrane region" description="Helical" evidence="9">
    <location>
        <begin position="379"/>
        <end position="399"/>
    </location>
</feature>
<evidence type="ECO:0000256" key="1">
    <source>
        <dbReference type="ARBA" id="ARBA00004651"/>
    </source>
</evidence>
<gene>
    <name evidence="10" type="ORF">CL6EHI_134730</name>
</gene>
<dbReference type="VEuPathDB" id="AmoebaDB:EHI7A_008730"/>